<dbReference type="STRING" id="1529.SAMN04487885_101328"/>
<dbReference type="NCBIfam" id="TIGR00247">
    <property type="entry name" value="endolytic transglycosylase MltG"/>
    <property type="match status" value="1"/>
</dbReference>
<evidence type="ECO:0000256" key="2">
    <source>
        <dbReference type="ARBA" id="ARBA00022692"/>
    </source>
</evidence>
<feature type="site" description="Important for catalytic activity" evidence="7">
    <location>
        <position position="227"/>
    </location>
</feature>
<name>A0A1I2JDI3_9CLOT</name>
<dbReference type="GO" id="GO:0005886">
    <property type="term" value="C:plasma membrane"/>
    <property type="evidence" value="ECO:0007669"/>
    <property type="project" value="UniProtKB-SubCell"/>
</dbReference>
<dbReference type="GeneID" id="90544565"/>
<dbReference type="GO" id="GO:0008932">
    <property type="term" value="F:lytic endotransglycosylase activity"/>
    <property type="evidence" value="ECO:0007669"/>
    <property type="project" value="UniProtKB-UniRule"/>
</dbReference>
<keyword evidence="6 7" id="KW-0961">Cell wall biogenesis/degradation</keyword>
<dbReference type="EMBL" id="FOOE01000001">
    <property type="protein sequence ID" value="SFF51913.1"/>
    <property type="molecule type" value="Genomic_DNA"/>
</dbReference>
<comment type="subcellular location">
    <subcellularLocation>
        <location evidence="7">Cell membrane</location>
        <topology evidence="7">Single-pass membrane protein</topology>
    </subcellularLocation>
</comment>
<evidence type="ECO:0000313" key="10">
    <source>
        <dbReference type="Proteomes" id="UP000182135"/>
    </source>
</evidence>
<dbReference type="Gene3D" id="3.30.1490.480">
    <property type="entry name" value="Endolytic murein transglycosylase"/>
    <property type="match status" value="2"/>
</dbReference>
<dbReference type="Proteomes" id="UP000246114">
    <property type="component" value="Unassembled WGS sequence"/>
</dbReference>
<proteinExistence type="inferred from homology"/>
<evidence type="ECO:0000256" key="1">
    <source>
        <dbReference type="ARBA" id="ARBA00022475"/>
    </source>
</evidence>
<keyword evidence="4 7" id="KW-0472">Membrane</keyword>
<sequence>MKDNKLKKILIIIVIVLVVGAVGFKFYYNRLVNHPFKLTVDSVELEVKEGQSLNDVLKKLSKQNIIGNTYLIKYYVKSNDLDTNIKKGRYLIEKNMTLDTFLSNLSLGKVTAGLNKVTIPEGYNIEEIAASLEKSQVISKEEFLKAVKEYNAPSYIKKNSERKYQLEGFLFPDTYEFEKDISGEEIIERMLLRFEEVISEIEQATGKKIDKNNLDDIVTMASIVEKEAERDDERGKVASVFYNRIEQHTKFQSCATVLYALGYHKAEVSNEDIKVNSPYNTYKVDGLPIGPIACPGKASLNAAINPEKTNYLFFISNDDGTHTFTDNDKEFMRLKEIRDNKNKK</sequence>
<dbReference type="FunFam" id="3.30.1490.480:FF:000010">
    <property type="entry name" value="Endolytic murein transglycosylase"/>
    <property type="match status" value="1"/>
</dbReference>
<feature type="transmembrane region" description="Helical" evidence="7">
    <location>
        <begin position="9"/>
        <end position="28"/>
    </location>
</feature>
<dbReference type="OrthoDB" id="9814591at2"/>
<organism evidence="9 10">
    <name type="scientific">Clostridium cadaveris</name>
    <dbReference type="NCBI Taxonomy" id="1529"/>
    <lineage>
        <taxon>Bacteria</taxon>
        <taxon>Bacillati</taxon>
        <taxon>Bacillota</taxon>
        <taxon>Clostridia</taxon>
        <taxon>Eubacteriales</taxon>
        <taxon>Clostridiaceae</taxon>
        <taxon>Clostridium</taxon>
    </lineage>
</organism>
<comment type="function">
    <text evidence="7">Functions as a peptidoglycan terminase that cleaves nascent peptidoglycan strands endolytically to terminate their elongation.</text>
</comment>
<keyword evidence="3 7" id="KW-1133">Transmembrane helix</keyword>
<keyword evidence="1 7" id="KW-1003">Cell membrane</keyword>
<evidence type="ECO:0000256" key="6">
    <source>
        <dbReference type="ARBA" id="ARBA00023316"/>
    </source>
</evidence>
<dbReference type="Proteomes" id="UP000182135">
    <property type="component" value="Unassembled WGS sequence"/>
</dbReference>
<dbReference type="Pfam" id="PF02618">
    <property type="entry name" value="YceG"/>
    <property type="match status" value="1"/>
</dbReference>
<evidence type="ECO:0000313" key="9">
    <source>
        <dbReference type="EMBL" id="SFF51913.1"/>
    </source>
</evidence>
<comment type="similarity">
    <text evidence="7">Belongs to the transglycosylase MltG family.</text>
</comment>
<dbReference type="GO" id="GO:0009252">
    <property type="term" value="P:peptidoglycan biosynthetic process"/>
    <property type="evidence" value="ECO:0007669"/>
    <property type="project" value="UniProtKB-UniRule"/>
</dbReference>
<evidence type="ECO:0000313" key="11">
    <source>
        <dbReference type="Proteomes" id="UP000246114"/>
    </source>
</evidence>
<accession>A0A1I2JDI3</accession>
<keyword evidence="10" id="KW-1185">Reference proteome</keyword>
<evidence type="ECO:0000256" key="3">
    <source>
        <dbReference type="ARBA" id="ARBA00022989"/>
    </source>
</evidence>
<comment type="catalytic activity">
    <reaction evidence="7">
        <text>a peptidoglycan chain = a peptidoglycan chain with N-acetyl-1,6-anhydromuramyl-[peptide] at the reducing end + a peptidoglycan chain with N-acetylglucosamine at the non-reducing end.</text>
        <dbReference type="EC" id="4.2.2.29"/>
    </reaction>
</comment>
<reference evidence="8 11" key="2">
    <citation type="submission" date="2018-03" db="EMBL/GenBank/DDBJ databases">
        <title>The uncultured portion of the human microbiome is neutrally assembled.</title>
        <authorList>
            <person name="Jeraldo P."/>
            <person name="Boardman L."/>
            <person name="White B.A."/>
            <person name="Nelson H."/>
            <person name="Goldenfeld N."/>
            <person name="Chia N."/>
        </authorList>
    </citation>
    <scope>NUCLEOTIDE SEQUENCE [LARGE SCALE GENOMIC DNA]</scope>
    <source>
        <strain evidence="8">CIM:MAG 903</strain>
    </source>
</reference>
<evidence type="ECO:0000256" key="7">
    <source>
        <dbReference type="HAMAP-Rule" id="MF_02065"/>
    </source>
</evidence>
<keyword evidence="5 7" id="KW-0456">Lyase</keyword>
<dbReference type="eggNOG" id="COG1559">
    <property type="taxonomic scope" value="Bacteria"/>
</dbReference>
<evidence type="ECO:0000256" key="5">
    <source>
        <dbReference type="ARBA" id="ARBA00023239"/>
    </source>
</evidence>
<evidence type="ECO:0000256" key="4">
    <source>
        <dbReference type="ARBA" id="ARBA00023136"/>
    </source>
</evidence>
<dbReference type="HAMAP" id="MF_02065">
    <property type="entry name" value="MltG"/>
    <property type="match status" value="1"/>
</dbReference>
<dbReference type="RefSeq" id="WP_027638201.1">
    <property type="nucleotide sequence ID" value="NZ_BAAACD010000019.1"/>
</dbReference>
<keyword evidence="2 7" id="KW-0812">Transmembrane</keyword>
<dbReference type="PANTHER" id="PTHR30518:SF2">
    <property type="entry name" value="ENDOLYTIC MUREIN TRANSGLYCOSYLASE"/>
    <property type="match status" value="1"/>
</dbReference>
<reference evidence="9 10" key="1">
    <citation type="submission" date="2016-10" db="EMBL/GenBank/DDBJ databases">
        <authorList>
            <person name="de Groot N.N."/>
        </authorList>
    </citation>
    <scope>NUCLEOTIDE SEQUENCE [LARGE SCALE GENOMIC DNA]</scope>
    <source>
        <strain evidence="9 10">NLAE-zl-G419</strain>
    </source>
</reference>
<dbReference type="AlphaFoldDB" id="A0A1I2JDI3"/>
<dbReference type="GO" id="GO:0071555">
    <property type="term" value="P:cell wall organization"/>
    <property type="evidence" value="ECO:0007669"/>
    <property type="project" value="UniProtKB-KW"/>
</dbReference>
<gene>
    <name evidence="7 8" type="primary">mltG</name>
    <name evidence="8" type="ORF">DBY38_09175</name>
    <name evidence="9" type="ORF">SAMN04487885_101328</name>
</gene>
<protein>
    <recommendedName>
        <fullName evidence="7">Endolytic murein transglycosylase</fullName>
        <ecNumber evidence="7">4.2.2.29</ecNumber>
    </recommendedName>
    <alternativeName>
        <fullName evidence="7">Peptidoglycan lytic transglycosylase</fullName>
    </alternativeName>
    <alternativeName>
        <fullName evidence="7">Peptidoglycan polymerization terminase</fullName>
    </alternativeName>
</protein>
<dbReference type="PANTHER" id="PTHR30518">
    <property type="entry name" value="ENDOLYTIC MUREIN TRANSGLYCOSYLASE"/>
    <property type="match status" value="1"/>
</dbReference>
<dbReference type="EMBL" id="QAMZ01000043">
    <property type="protein sequence ID" value="PWL53033.1"/>
    <property type="molecule type" value="Genomic_DNA"/>
</dbReference>
<dbReference type="EC" id="4.2.2.29" evidence="7"/>
<dbReference type="InterPro" id="IPR003770">
    <property type="entry name" value="MLTG-like"/>
</dbReference>
<evidence type="ECO:0000313" key="8">
    <source>
        <dbReference type="EMBL" id="PWL53033.1"/>
    </source>
</evidence>
<dbReference type="CDD" id="cd08010">
    <property type="entry name" value="MltG_like"/>
    <property type="match status" value="1"/>
</dbReference>